<evidence type="ECO:0000256" key="1">
    <source>
        <dbReference type="SAM" id="SignalP"/>
    </source>
</evidence>
<protein>
    <recommendedName>
        <fullName evidence="4">Secreted protein</fullName>
    </recommendedName>
</protein>
<proteinExistence type="predicted"/>
<gene>
    <name evidence="2" type="ORF">SAMN06295920_103158</name>
</gene>
<organism evidence="2 3">
    <name type="scientific">Rhizorhabdus histidinilytica</name>
    <dbReference type="NCBI Taxonomy" id="439228"/>
    <lineage>
        <taxon>Bacteria</taxon>
        <taxon>Pseudomonadati</taxon>
        <taxon>Pseudomonadota</taxon>
        <taxon>Alphaproteobacteria</taxon>
        <taxon>Sphingomonadales</taxon>
        <taxon>Sphingomonadaceae</taxon>
        <taxon>Rhizorhabdus</taxon>
    </lineage>
</organism>
<dbReference type="AlphaFoldDB" id="A0A1T5BNM4"/>
<dbReference type="EMBL" id="FUYM01000003">
    <property type="protein sequence ID" value="SKB48854.1"/>
    <property type="molecule type" value="Genomic_DNA"/>
</dbReference>
<dbReference type="RefSeq" id="WP_079647486.1">
    <property type="nucleotide sequence ID" value="NZ_FUYM01000003.1"/>
</dbReference>
<accession>A0A1T5BNM4</accession>
<reference evidence="3" key="1">
    <citation type="submission" date="2017-02" db="EMBL/GenBank/DDBJ databases">
        <authorList>
            <person name="Varghese N."/>
            <person name="Submissions S."/>
        </authorList>
    </citation>
    <scope>NUCLEOTIDE SEQUENCE [LARGE SCALE GENOMIC DNA]</scope>
    <source>
        <strain evidence="3">UM2</strain>
    </source>
</reference>
<keyword evidence="3" id="KW-1185">Reference proteome</keyword>
<evidence type="ECO:0008006" key="4">
    <source>
        <dbReference type="Google" id="ProtNLM"/>
    </source>
</evidence>
<feature type="signal peptide" evidence="1">
    <location>
        <begin position="1"/>
        <end position="22"/>
    </location>
</feature>
<sequence length="85" mass="9099">MIRYVILAIASLATFAVSTAHAIVGAVDRFLEFVLSSIAWPPQPFALVGEGHADALPAGAPLDASLQQGLRHEAHVRRRSADRNI</sequence>
<keyword evidence="1" id="KW-0732">Signal</keyword>
<dbReference type="STRING" id="439228.SAMN06295920_103158"/>
<name>A0A1T5BNM4_9SPHN</name>
<dbReference type="Proteomes" id="UP000189818">
    <property type="component" value="Unassembled WGS sequence"/>
</dbReference>
<evidence type="ECO:0000313" key="2">
    <source>
        <dbReference type="EMBL" id="SKB48854.1"/>
    </source>
</evidence>
<evidence type="ECO:0000313" key="3">
    <source>
        <dbReference type="Proteomes" id="UP000189818"/>
    </source>
</evidence>
<feature type="chain" id="PRO_5010558095" description="Secreted protein" evidence="1">
    <location>
        <begin position="23"/>
        <end position="85"/>
    </location>
</feature>